<evidence type="ECO:0000256" key="1">
    <source>
        <dbReference type="ARBA" id="ARBA00022801"/>
    </source>
</evidence>
<dbReference type="OrthoDB" id="190201at2759"/>
<feature type="domain" description="AB hydrolase-1" evidence="2">
    <location>
        <begin position="62"/>
        <end position="180"/>
    </location>
</feature>
<evidence type="ECO:0000313" key="4">
    <source>
        <dbReference type="Proteomes" id="UP000177622"/>
    </source>
</evidence>
<dbReference type="EMBL" id="LXJU01000011">
    <property type="protein sequence ID" value="OGE52100.1"/>
    <property type="molecule type" value="Genomic_DNA"/>
</dbReference>
<dbReference type="PANTHER" id="PTHR43798">
    <property type="entry name" value="MONOACYLGLYCEROL LIPASE"/>
    <property type="match status" value="1"/>
</dbReference>
<organism evidence="3 4">
    <name type="scientific">Penicillium arizonense</name>
    <dbReference type="NCBI Taxonomy" id="1835702"/>
    <lineage>
        <taxon>Eukaryota</taxon>
        <taxon>Fungi</taxon>
        <taxon>Dikarya</taxon>
        <taxon>Ascomycota</taxon>
        <taxon>Pezizomycotina</taxon>
        <taxon>Eurotiomycetes</taxon>
        <taxon>Eurotiomycetidae</taxon>
        <taxon>Eurotiales</taxon>
        <taxon>Aspergillaceae</taxon>
        <taxon>Penicillium</taxon>
    </lineage>
</organism>
<name>A0A1F5LGH0_PENAI</name>
<keyword evidence="1" id="KW-0378">Hydrolase</keyword>
<dbReference type="GO" id="GO:0016020">
    <property type="term" value="C:membrane"/>
    <property type="evidence" value="ECO:0007669"/>
    <property type="project" value="TreeGrafter"/>
</dbReference>
<dbReference type="GO" id="GO:0017000">
    <property type="term" value="P:antibiotic biosynthetic process"/>
    <property type="evidence" value="ECO:0007669"/>
    <property type="project" value="UniProtKB-ARBA"/>
</dbReference>
<proteinExistence type="predicted"/>
<dbReference type="InterPro" id="IPR000073">
    <property type="entry name" value="AB_hydrolase_1"/>
</dbReference>
<dbReference type="PANTHER" id="PTHR43798:SF31">
    <property type="entry name" value="AB HYDROLASE SUPERFAMILY PROTEIN YCLE"/>
    <property type="match status" value="1"/>
</dbReference>
<dbReference type="GeneID" id="34577275"/>
<evidence type="ECO:0000259" key="2">
    <source>
        <dbReference type="Pfam" id="PF00561"/>
    </source>
</evidence>
<dbReference type="AlphaFoldDB" id="A0A1F5LGH0"/>
<accession>A0A1F5LGH0</accession>
<reference evidence="3 4" key="1">
    <citation type="journal article" date="2016" name="Sci. Rep.">
        <title>Penicillium arizonense, a new, genome sequenced fungal species, reveals a high chemical diversity in secreted metabolites.</title>
        <authorList>
            <person name="Grijseels S."/>
            <person name="Nielsen J.C."/>
            <person name="Randelovic M."/>
            <person name="Nielsen J."/>
            <person name="Nielsen K.F."/>
            <person name="Workman M."/>
            <person name="Frisvad J.C."/>
        </authorList>
    </citation>
    <scope>NUCLEOTIDE SEQUENCE [LARGE SCALE GENOMIC DNA]</scope>
    <source>
        <strain evidence="3 4">CBS 141311</strain>
    </source>
</reference>
<dbReference type="RefSeq" id="XP_022487542.1">
    <property type="nucleotide sequence ID" value="XM_022632541.1"/>
</dbReference>
<dbReference type="STRING" id="1835702.A0A1F5LGH0"/>
<dbReference type="InterPro" id="IPR050266">
    <property type="entry name" value="AB_hydrolase_sf"/>
</dbReference>
<dbReference type="GO" id="GO:0072330">
    <property type="term" value="P:monocarboxylic acid biosynthetic process"/>
    <property type="evidence" value="ECO:0007669"/>
    <property type="project" value="UniProtKB-ARBA"/>
</dbReference>
<comment type="caution">
    <text evidence="3">The sequence shown here is derived from an EMBL/GenBank/DDBJ whole genome shotgun (WGS) entry which is preliminary data.</text>
</comment>
<dbReference type="Gene3D" id="3.40.50.1820">
    <property type="entry name" value="alpha/beta hydrolase"/>
    <property type="match status" value="1"/>
</dbReference>
<sequence length="280" mass="30542">MKPLHLTAFTVAATSATPYIPPWLTLPPAPELPPPSYEAHAQVNNISLWHALYGPSVGMAGPPVVLLHGGKISSRWWGDLVEYLAPTFSVIVIDTRAHGRSTNDLSVPLSYDLFARDTISLLDTLGITSASFVGWSDGANTALDIAMNYSSRADSIIAFGANFSPDQANITGIEGIPFLNDLLNREESEYNELNPNPNWILFNDRVNQMQSVSPAWDQRAFNTISPFGVVDPSPRILCADADHEEVVIRSTVFQINEMIQNSQLTVLPGVSHFATLVTAQ</sequence>
<dbReference type="Proteomes" id="UP000177622">
    <property type="component" value="Unassembled WGS sequence"/>
</dbReference>
<evidence type="ECO:0000313" key="3">
    <source>
        <dbReference type="EMBL" id="OGE52100.1"/>
    </source>
</evidence>
<dbReference type="InterPro" id="IPR029058">
    <property type="entry name" value="AB_hydrolase_fold"/>
</dbReference>
<dbReference type="GO" id="GO:0016787">
    <property type="term" value="F:hydrolase activity"/>
    <property type="evidence" value="ECO:0007669"/>
    <property type="project" value="UniProtKB-KW"/>
</dbReference>
<dbReference type="SUPFAM" id="SSF53474">
    <property type="entry name" value="alpha/beta-Hydrolases"/>
    <property type="match status" value="1"/>
</dbReference>
<gene>
    <name evidence="3" type="ORF">PENARI_c011G03003</name>
</gene>
<protein>
    <recommendedName>
        <fullName evidence="2">AB hydrolase-1 domain-containing protein</fullName>
    </recommendedName>
</protein>
<dbReference type="Pfam" id="PF00561">
    <property type="entry name" value="Abhydrolase_1"/>
    <property type="match status" value="1"/>
</dbReference>
<keyword evidence="4" id="KW-1185">Reference proteome</keyword>